<dbReference type="InterPro" id="IPR018114">
    <property type="entry name" value="TRYPSIN_HIS"/>
</dbReference>
<keyword evidence="9" id="KW-1015">Disulfide bond</keyword>
<name>A0AAV5NRA7_9VIBR</name>
<evidence type="ECO:0000256" key="8">
    <source>
        <dbReference type="ARBA" id="ARBA00023069"/>
    </source>
</evidence>
<evidence type="ECO:0000256" key="11">
    <source>
        <dbReference type="RuleBase" id="RU363034"/>
    </source>
</evidence>
<dbReference type="SMART" id="SM00020">
    <property type="entry name" value="Tryp_SPc"/>
    <property type="match status" value="1"/>
</dbReference>
<dbReference type="CDD" id="cd00190">
    <property type="entry name" value="Tryp_SPc"/>
    <property type="match status" value="1"/>
</dbReference>
<gene>
    <name evidence="13" type="ORF">GCM10007932_25100</name>
</gene>
<evidence type="ECO:0000256" key="7">
    <source>
        <dbReference type="ARBA" id="ARBA00022801"/>
    </source>
</evidence>
<dbReference type="RefSeq" id="WP_224067522.1">
    <property type="nucleotide sequence ID" value="NZ_AP025147.1"/>
</dbReference>
<keyword evidence="14" id="KW-1185">Reference proteome</keyword>
<dbReference type="AlphaFoldDB" id="A0AAV5NRA7"/>
<evidence type="ECO:0000313" key="13">
    <source>
        <dbReference type="EMBL" id="GLQ73150.1"/>
    </source>
</evidence>
<dbReference type="GO" id="GO:0005615">
    <property type="term" value="C:extracellular space"/>
    <property type="evidence" value="ECO:0007669"/>
    <property type="project" value="TreeGrafter"/>
</dbReference>
<dbReference type="Gene3D" id="2.40.10.10">
    <property type="entry name" value="Trypsin-like serine proteases"/>
    <property type="match status" value="1"/>
</dbReference>
<proteinExistence type="predicted"/>
<keyword evidence="11" id="KW-0720">Serine protease</keyword>
<dbReference type="PANTHER" id="PTHR24264:SF65">
    <property type="entry name" value="SRCR DOMAIN-CONTAINING PROTEIN"/>
    <property type="match status" value="1"/>
</dbReference>
<evidence type="ECO:0000259" key="12">
    <source>
        <dbReference type="PROSITE" id="PS50240"/>
    </source>
</evidence>
<keyword evidence="8" id="KW-0969">Cilium</keyword>
<evidence type="ECO:0000256" key="4">
    <source>
        <dbReference type="ARBA" id="ARBA00022490"/>
    </source>
</evidence>
<dbReference type="FunFam" id="2.40.10.10:FF:000002">
    <property type="entry name" value="Transmembrane protease serine"/>
    <property type="match status" value="1"/>
</dbReference>
<keyword evidence="4" id="KW-0963">Cytoplasm</keyword>
<evidence type="ECO:0000256" key="10">
    <source>
        <dbReference type="ARBA" id="ARBA00023273"/>
    </source>
</evidence>
<dbReference type="Gene3D" id="2.60.40.10">
    <property type="entry name" value="Immunoglobulins"/>
    <property type="match status" value="1"/>
</dbReference>
<dbReference type="InterPro" id="IPR043504">
    <property type="entry name" value="Peptidase_S1_PA_chymotrypsin"/>
</dbReference>
<dbReference type="PROSITE" id="PS00135">
    <property type="entry name" value="TRYPSIN_SER"/>
    <property type="match status" value="1"/>
</dbReference>
<evidence type="ECO:0000313" key="14">
    <source>
        <dbReference type="Proteomes" id="UP001156690"/>
    </source>
</evidence>
<comment type="caution">
    <text evidence="13">The sequence shown here is derived from an EMBL/GenBank/DDBJ whole genome shotgun (WGS) entry which is preliminary data.</text>
</comment>
<dbReference type="InterPro" id="IPR001314">
    <property type="entry name" value="Peptidase_S1A"/>
</dbReference>
<protein>
    <recommendedName>
        <fullName evidence="12">Peptidase S1 domain-containing protein</fullName>
    </recommendedName>
</protein>
<evidence type="ECO:0000256" key="6">
    <source>
        <dbReference type="ARBA" id="ARBA00022670"/>
    </source>
</evidence>
<keyword evidence="7 11" id="KW-0378">Hydrolase</keyword>
<sequence>MALVTAMLAPMASIGAEVQGASFEISPRIVGGGNANTADWGFYTQIVSRYGNRSYCGASYLGDGYVLTAAHCVDGDSPSGIAVKVGGFIYNGTDGQRANVSKIYMHPNYDKRTFTNDIAVLKLTNDLPSAVKVEIADGSLSQYAGIGDTLSVAGLGRTSEGGSSPYKLQSVDVPLISDATCRAAGGSYTNVGNVAFCAGFSAGGKDSCQGDSGGPIVVNRSGVITQLGIVSWGIGCARPGKYGVYSDIAALRSWLDTVITSNPGGSYAVGYTKNQTLSSFKVGETKSHTFSIKNNGTQSFTLNNVRAVASGVATSVVVGRDTCSQTTLTANQSCQVAVEFGATQAGLAKAQLSFSTDQGTSTYQANVSADATTAGGGGGNYDHVYPQNIGSYTFGTVVLAEDGNRYQCLGFPGGLWCSAGGAYAPGTGWAWNDAWSKL</sequence>
<dbReference type="InterPro" id="IPR001254">
    <property type="entry name" value="Trypsin_dom"/>
</dbReference>
<keyword evidence="5" id="KW-0964">Secreted</keyword>
<feature type="domain" description="Peptidase S1" evidence="12">
    <location>
        <begin position="29"/>
        <end position="260"/>
    </location>
</feature>
<dbReference type="InterPro" id="IPR009003">
    <property type="entry name" value="Peptidase_S1_PA"/>
</dbReference>
<dbReference type="EMBL" id="BSNX01000028">
    <property type="protein sequence ID" value="GLQ73150.1"/>
    <property type="molecule type" value="Genomic_DNA"/>
</dbReference>
<dbReference type="FunFam" id="2.40.10.10:FF:000068">
    <property type="entry name" value="transmembrane protease serine 2"/>
    <property type="match status" value="1"/>
</dbReference>
<comment type="subcellular location">
    <subcellularLocation>
        <location evidence="1">Cell projection</location>
        <location evidence="1">Cilium</location>
    </subcellularLocation>
    <subcellularLocation>
        <location evidence="2">Cytoplasm</location>
    </subcellularLocation>
    <subcellularLocation>
        <location evidence="3">Secreted</location>
    </subcellularLocation>
</comment>
<dbReference type="Proteomes" id="UP001156690">
    <property type="component" value="Unassembled WGS sequence"/>
</dbReference>
<evidence type="ECO:0000256" key="9">
    <source>
        <dbReference type="ARBA" id="ARBA00023157"/>
    </source>
</evidence>
<evidence type="ECO:0000256" key="5">
    <source>
        <dbReference type="ARBA" id="ARBA00022525"/>
    </source>
</evidence>
<dbReference type="Pfam" id="PF00089">
    <property type="entry name" value="Trypsin"/>
    <property type="match status" value="1"/>
</dbReference>
<evidence type="ECO:0000256" key="1">
    <source>
        <dbReference type="ARBA" id="ARBA00004138"/>
    </source>
</evidence>
<dbReference type="GO" id="GO:0004252">
    <property type="term" value="F:serine-type endopeptidase activity"/>
    <property type="evidence" value="ECO:0007669"/>
    <property type="project" value="InterPro"/>
</dbReference>
<keyword evidence="10" id="KW-0966">Cell projection</keyword>
<accession>A0AAV5NRA7</accession>
<dbReference type="InterPro" id="IPR013783">
    <property type="entry name" value="Ig-like_fold"/>
</dbReference>
<organism evidence="13 14">
    <name type="scientific">Vibrio penaeicida</name>
    <dbReference type="NCBI Taxonomy" id="104609"/>
    <lineage>
        <taxon>Bacteria</taxon>
        <taxon>Pseudomonadati</taxon>
        <taxon>Pseudomonadota</taxon>
        <taxon>Gammaproteobacteria</taxon>
        <taxon>Vibrionales</taxon>
        <taxon>Vibrionaceae</taxon>
        <taxon>Vibrio</taxon>
    </lineage>
</organism>
<keyword evidence="6 11" id="KW-0645">Protease</keyword>
<reference evidence="14" key="1">
    <citation type="journal article" date="2019" name="Int. J. Syst. Evol. Microbiol.">
        <title>The Global Catalogue of Microorganisms (GCM) 10K type strain sequencing project: providing services to taxonomists for standard genome sequencing and annotation.</title>
        <authorList>
            <consortium name="The Broad Institute Genomics Platform"/>
            <consortium name="The Broad Institute Genome Sequencing Center for Infectious Disease"/>
            <person name="Wu L."/>
            <person name="Ma J."/>
        </authorList>
    </citation>
    <scope>NUCLEOTIDE SEQUENCE [LARGE SCALE GENOMIC DNA]</scope>
    <source>
        <strain evidence="14">NBRC 15640</strain>
    </source>
</reference>
<dbReference type="PRINTS" id="PR00722">
    <property type="entry name" value="CHYMOTRYPSIN"/>
</dbReference>
<evidence type="ECO:0000256" key="2">
    <source>
        <dbReference type="ARBA" id="ARBA00004496"/>
    </source>
</evidence>
<dbReference type="PANTHER" id="PTHR24264">
    <property type="entry name" value="TRYPSIN-RELATED"/>
    <property type="match status" value="1"/>
</dbReference>
<dbReference type="PROSITE" id="PS00134">
    <property type="entry name" value="TRYPSIN_HIS"/>
    <property type="match status" value="1"/>
</dbReference>
<dbReference type="SUPFAM" id="SSF50494">
    <property type="entry name" value="Trypsin-like serine proteases"/>
    <property type="match status" value="1"/>
</dbReference>
<dbReference type="GO" id="GO:0005737">
    <property type="term" value="C:cytoplasm"/>
    <property type="evidence" value="ECO:0007669"/>
    <property type="project" value="UniProtKB-SubCell"/>
</dbReference>
<evidence type="ECO:0000256" key="3">
    <source>
        <dbReference type="ARBA" id="ARBA00004613"/>
    </source>
</evidence>
<dbReference type="PROSITE" id="PS50240">
    <property type="entry name" value="TRYPSIN_DOM"/>
    <property type="match status" value="1"/>
</dbReference>
<dbReference type="InterPro" id="IPR050127">
    <property type="entry name" value="Serine_Proteases_S1"/>
</dbReference>
<dbReference type="Pfam" id="PF22544">
    <property type="entry name" value="HYDIN_VesB_CFA65-like_Ig"/>
    <property type="match status" value="1"/>
</dbReference>
<dbReference type="InterPro" id="IPR053879">
    <property type="entry name" value="HYDIN_VesB_CFA65-like_Ig"/>
</dbReference>
<dbReference type="InterPro" id="IPR033116">
    <property type="entry name" value="TRYPSIN_SER"/>
</dbReference>
<dbReference type="GO" id="GO:0006508">
    <property type="term" value="P:proteolysis"/>
    <property type="evidence" value="ECO:0007669"/>
    <property type="project" value="UniProtKB-KW"/>
</dbReference>